<dbReference type="EMBL" id="BSTK01000011">
    <property type="protein sequence ID" value="GLY88866.1"/>
    <property type="molecule type" value="Genomic_DNA"/>
</dbReference>
<name>A0A9W6W4C7_9ACTN</name>
<evidence type="ECO:0000313" key="2">
    <source>
        <dbReference type="EMBL" id="GLY88866.1"/>
    </source>
</evidence>
<accession>A0A9W6W4C7</accession>
<protein>
    <recommendedName>
        <fullName evidence="1">UGSC-like domain-containing protein</fullName>
    </recommendedName>
</protein>
<evidence type="ECO:0000259" key="1">
    <source>
        <dbReference type="Pfam" id="PF24696"/>
    </source>
</evidence>
<evidence type="ECO:0000313" key="3">
    <source>
        <dbReference type="Proteomes" id="UP001165074"/>
    </source>
</evidence>
<proteinExistence type="predicted"/>
<dbReference type="RefSeq" id="WP_285578771.1">
    <property type="nucleotide sequence ID" value="NZ_BSTK01000011.1"/>
</dbReference>
<gene>
    <name evidence="2" type="ORF">Airi02_067950</name>
</gene>
<dbReference type="InterPro" id="IPR057767">
    <property type="entry name" value="UGSC-like_dom"/>
</dbReference>
<feature type="domain" description="UGSC-like" evidence="1">
    <location>
        <begin position="5"/>
        <end position="166"/>
    </location>
</feature>
<dbReference type="Pfam" id="PF24696">
    <property type="entry name" value="UGSC"/>
    <property type="match status" value="1"/>
</dbReference>
<keyword evidence="3" id="KW-1185">Reference proteome</keyword>
<reference evidence="2" key="1">
    <citation type="submission" date="2023-03" db="EMBL/GenBank/DDBJ databases">
        <title>Actinoallomurus iriomotensis NBRC 103684.</title>
        <authorList>
            <person name="Ichikawa N."/>
            <person name="Sato H."/>
            <person name="Tonouchi N."/>
        </authorList>
    </citation>
    <scope>NUCLEOTIDE SEQUENCE</scope>
    <source>
        <strain evidence="2">NBRC 103684</strain>
    </source>
</reference>
<organism evidence="2 3">
    <name type="scientific">Actinoallomurus iriomotensis</name>
    <dbReference type="NCBI Taxonomy" id="478107"/>
    <lineage>
        <taxon>Bacteria</taxon>
        <taxon>Bacillati</taxon>
        <taxon>Actinomycetota</taxon>
        <taxon>Actinomycetes</taxon>
        <taxon>Streptosporangiales</taxon>
        <taxon>Thermomonosporaceae</taxon>
        <taxon>Actinoallomurus</taxon>
    </lineage>
</organism>
<sequence>MGITVLVPTAADTTGTTALNPRPADLRGLTVGLLENGKPNSDRFMAAVRGEVEARGAKVGDVRRKANIGRLADPALLAELADTCDLVITGVGDCAGCCSCSTHDGLAIERLGTPTVIVCTEEFLTTARIAARTAGAPDYPFSVIAHPFGALDPRRVADRAVEVVSSLWPPA</sequence>
<dbReference type="Proteomes" id="UP001165074">
    <property type="component" value="Unassembled WGS sequence"/>
</dbReference>
<dbReference type="AlphaFoldDB" id="A0A9W6W4C7"/>
<comment type="caution">
    <text evidence="2">The sequence shown here is derived from an EMBL/GenBank/DDBJ whole genome shotgun (WGS) entry which is preliminary data.</text>
</comment>